<reference evidence="6 7" key="2">
    <citation type="journal article" date="2014" name="Int. J. Syst. Evol. Microbiol.">
        <title>Methanobacterium paludis sp. nov. and a novel strain of Methanobacterium lacus isolated from northern peatlands.</title>
        <authorList>
            <person name="Cadillo-Quiroz H."/>
            <person name="Brauer S.L."/>
            <person name="Goodson N."/>
            <person name="Yavitt J.B."/>
            <person name="Zinder S.H."/>
        </authorList>
    </citation>
    <scope>NUCLEOTIDE SEQUENCE [LARGE SCALE GENOMIC DNA]</scope>
    <source>
        <strain evidence="6 7">AL-21</strain>
    </source>
</reference>
<proteinExistence type="inferred from homology"/>
<keyword evidence="2" id="KW-0328">Glycosyltransferase</keyword>
<keyword evidence="7" id="KW-1185">Reference proteome</keyword>
<dbReference type="STRING" id="877455.Metbo_0905"/>
<evidence type="ECO:0000256" key="2">
    <source>
        <dbReference type="ARBA" id="ARBA00022676"/>
    </source>
</evidence>
<dbReference type="PANTHER" id="PTHR43179:SF12">
    <property type="entry name" value="GALACTOFURANOSYLTRANSFERASE GLFT2"/>
    <property type="match status" value="1"/>
</dbReference>
<gene>
    <name evidence="6" type="ordered locus">Metbo_0905</name>
</gene>
<dbReference type="GO" id="GO:0016757">
    <property type="term" value="F:glycosyltransferase activity"/>
    <property type="evidence" value="ECO:0007669"/>
    <property type="project" value="UniProtKB-KW"/>
</dbReference>
<comment type="similarity">
    <text evidence="1">Belongs to the glycosyltransferase 2 family.</text>
</comment>
<dbReference type="HOGENOM" id="CLU_011795_0_0_2"/>
<dbReference type="PANTHER" id="PTHR43179">
    <property type="entry name" value="RHAMNOSYLTRANSFERASE WBBL"/>
    <property type="match status" value="1"/>
</dbReference>
<evidence type="ECO:0000256" key="1">
    <source>
        <dbReference type="ARBA" id="ARBA00006739"/>
    </source>
</evidence>
<dbReference type="GeneID" id="25394718"/>
<evidence type="ECO:0000256" key="4">
    <source>
        <dbReference type="SAM" id="Coils"/>
    </source>
</evidence>
<accession>F0TBS7</accession>
<dbReference type="Gene3D" id="3.90.550.10">
    <property type="entry name" value="Spore Coat Polysaccharide Biosynthesis Protein SpsA, Chain A"/>
    <property type="match status" value="2"/>
</dbReference>
<reference evidence="7" key="1">
    <citation type="submission" date="2011-02" db="EMBL/GenBank/DDBJ databases">
        <title>Complete sequence of Methanobacterium sp. AL-21.</title>
        <authorList>
            <consortium name="US DOE Joint Genome Institute"/>
            <person name="Lucas S."/>
            <person name="Copeland A."/>
            <person name="Lapidus A."/>
            <person name="Cheng J.-F."/>
            <person name="Goodwin L."/>
            <person name="Pitluck S."/>
            <person name="Chertkov O."/>
            <person name="Detter J.C."/>
            <person name="Han C."/>
            <person name="Tapia R."/>
            <person name="Land M."/>
            <person name="Hauser L."/>
            <person name="Kyrpides N."/>
            <person name="Ivanova N."/>
            <person name="Mikhailova N."/>
            <person name="Pagani I."/>
            <person name="Cadillo-Quiroz H."/>
            <person name="Imachi H."/>
            <person name="Zinder S."/>
            <person name="Liu W."/>
            <person name="Woyke T."/>
        </authorList>
    </citation>
    <scope>NUCLEOTIDE SEQUENCE [LARGE SCALE GENOMIC DNA]</scope>
    <source>
        <strain evidence="7">AL-21</strain>
    </source>
</reference>
<dbReference type="eggNOG" id="arCOG01384">
    <property type="taxonomic scope" value="Archaea"/>
</dbReference>
<keyword evidence="3 6" id="KW-0808">Transferase</keyword>
<evidence type="ECO:0000313" key="6">
    <source>
        <dbReference type="EMBL" id="ADZ09154.1"/>
    </source>
</evidence>
<feature type="domain" description="Glycosyltransferase 2-like" evidence="5">
    <location>
        <begin position="511"/>
        <end position="656"/>
    </location>
</feature>
<dbReference type="SUPFAM" id="SSF53448">
    <property type="entry name" value="Nucleotide-diphospho-sugar transferases"/>
    <property type="match status" value="2"/>
</dbReference>
<evidence type="ECO:0000313" key="7">
    <source>
        <dbReference type="Proteomes" id="UP000007490"/>
    </source>
</evidence>
<dbReference type="Proteomes" id="UP000007490">
    <property type="component" value="Chromosome"/>
</dbReference>
<dbReference type="KEGG" id="mel:Metbo_0905"/>
<dbReference type="OrthoDB" id="77484at2157"/>
<feature type="domain" description="Glycosyltransferase 2-like" evidence="5">
    <location>
        <begin position="745"/>
        <end position="853"/>
    </location>
</feature>
<organism evidence="6 7">
    <name type="scientific">Methanobacterium lacus (strain AL-21)</name>
    <dbReference type="NCBI Taxonomy" id="877455"/>
    <lineage>
        <taxon>Archaea</taxon>
        <taxon>Methanobacteriati</taxon>
        <taxon>Methanobacteriota</taxon>
        <taxon>Methanomada group</taxon>
        <taxon>Methanobacteria</taxon>
        <taxon>Methanobacteriales</taxon>
        <taxon>Methanobacteriaceae</taxon>
        <taxon>Methanobacterium</taxon>
    </lineage>
</organism>
<dbReference type="InterPro" id="IPR001173">
    <property type="entry name" value="Glyco_trans_2-like"/>
</dbReference>
<dbReference type="Pfam" id="PF00535">
    <property type="entry name" value="Glycos_transf_2"/>
    <property type="match status" value="2"/>
</dbReference>
<evidence type="ECO:0000256" key="3">
    <source>
        <dbReference type="ARBA" id="ARBA00022679"/>
    </source>
</evidence>
<keyword evidence="4" id="KW-0175">Coiled coil</keyword>
<dbReference type="InterPro" id="IPR029044">
    <property type="entry name" value="Nucleotide-diphossugar_trans"/>
</dbReference>
<sequence length="1008" mass="117118">MNIYWKMVMSPIINEIKPLNIVEIHSNIEEITENLIKYCEDENANLTILNPLKDQTDSKYYFEQEKSVEVVNQKVLEQLQLTKNYDAFIINLTEDYQELKKILETVETNKKNNNFPPIFLMFSDAESSEIPEEHDNSELNTIKELYVDYKDVINDFIRESESELQFSYLEINGNGILYENHPELNELVQRSVDIYTEVENENVNIRNDLEEYKTQVKDLETRVDEVKTEFEFRNNKNRSVGQRIISKFPFLNMIRYIPRMGLKTTLINRKGYQEIKKNNLLDVGYYLNTYADIRKTGKDPIIHYIYNGFKEGRNPSREFDAEYYFENHSDVKKSKLNPLVHYALYGIKENRKTHREETEAESKNYSGEIFLRRADMSIEGCVEVGETEASDIILRIDDENFNLKTQKIQDQGSEEYTVFKFNIPPSFIDEKTHDIRVYDGINGNLVSKTRMILAQTKNFRDLSGFLKNSLVSPLLFAPFREQDKRCFATMEDITKHLITLSETTDNKPLVSVIIPVYNSIKTLKVAIESVLEQTYPNIELVVVDGGSTDGSLEYLRKLELENLVLIQNPDCKETWSARNLGLTATHGEYVAYLNPDYSWDPRYMSAMMGAFSKLEDADALYCGQFLFEENKKYPFAANYGSLNRSLLENRNYIDLNGVCHKQDLYKRIGGFDESLKEYTDWEWIMRMVNDSKLYSIPVLLTNHHKQTKNQPSNEALLKLLRKKQAQRNHEKTSQIKQMDNINNVSIVIPSYESLEDIQECLEALLNLNLQGWVEIIVVDNNSSKAVTDYLTKMKTESSIKLIKNQINYGFTYAVNQGIEIASEGNDILLMNNDAMITPGAIEAMQKAAYKLKDCGLIVPKQILPAESNTLTKHVPYASLNYECDVNLSGLFNNMVNLPLFHSGNYVELSFAPFFCVYIRNDVLKNSVGLDAEYGRHYRSDRMYCNYVRHVMNLKIYHTSEANVYHKLQQSTEVLKEKSSKDYDTMFVKNQWDDELASKFGYKKPVWDE</sequence>
<evidence type="ECO:0000259" key="5">
    <source>
        <dbReference type="Pfam" id="PF00535"/>
    </source>
</evidence>
<dbReference type="RefSeq" id="WP_013644505.1">
    <property type="nucleotide sequence ID" value="NC_015216.1"/>
</dbReference>
<protein>
    <submittedName>
        <fullName evidence="6">Glycosyl transferase family 2</fullName>
    </submittedName>
</protein>
<dbReference type="AlphaFoldDB" id="F0TBS7"/>
<dbReference type="eggNOG" id="arCOG01385">
    <property type="taxonomic scope" value="Archaea"/>
</dbReference>
<feature type="coiled-coil region" evidence="4">
    <location>
        <begin position="195"/>
        <end position="236"/>
    </location>
</feature>
<name>F0TBS7_METLA</name>
<dbReference type="EMBL" id="CP002551">
    <property type="protein sequence ID" value="ADZ09154.1"/>
    <property type="molecule type" value="Genomic_DNA"/>
</dbReference>